<dbReference type="HOGENOM" id="CLU_2272227_0_0_7"/>
<sequence length="102" mass="12223">MSNTKETKNYTMKDIYCVQDYEKLKDEKFLTPYSPKYLFDIINLKEEIKNKLSELEKTLDRLKNLEKGGVEKLSDNVKNYLSDEKKELLFYIEIIAQRTLMK</sequence>
<comment type="caution">
    <text evidence="2">The sequence shown here is derived from an EMBL/GenBank/DDBJ whole genome shotgun (WGS) entry which is preliminary data.</text>
</comment>
<feature type="coiled-coil region" evidence="1">
    <location>
        <begin position="38"/>
        <end position="68"/>
    </location>
</feature>
<name>S3XG55_9BACT</name>
<gene>
    <name evidence="2" type="ORF">HMPREF9309_00491</name>
</gene>
<dbReference type="RefSeq" id="WP_016646346.1">
    <property type="nucleotide sequence ID" value="NZ_KE340326.1"/>
</dbReference>
<dbReference type="AlphaFoldDB" id="S3XG55"/>
<evidence type="ECO:0000313" key="2">
    <source>
        <dbReference type="EMBL" id="EPH09854.1"/>
    </source>
</evidence>
<protein>
    <submittedName>
        <fullName evidence="2">Uncharacterized protein</fullName>
    </submittedName>
</protein>
<organism evidence="2 3">
    <name type="scientific">Campylobacter ureolyticus ACS-301-V-Sch3b</name>
    <dbReference type="NCBI Taxonomy" id="883165"/>
    <lineage>
        <taxon>Bacteria</taxon>
        <taxon>Pseudomonadati</taxon>
        <taxon>Campylobacterota</taxon>
        <taxon>Epsilonproteobacteria</taxon>
        <taxon>Campylobacterales</taxon>
        <taxon>Campylobacteraceae</taxon>
        <taxon>Campylobacter</taxon>
    </lineage>
</organism>
<proteinExistence type="predicted"/>
<dbReference type="PATRIC" id="fig|883165.3.peg.497"/>
<reference evidence="2 3" key="1">
    <citation type="submission" date="2013-06" db="EMBL/GenBank/DDBJ databases">
        <title>The Genome Sequence of Campylobacter ureolyticus ACS-301-V-SCH3B.</title>
        <authorList>
            <consortium name="The Broad Institute Genomics Platform"/>
            <person name="Earl A."/>
            <person name="Ward D."/>
            <person name="Feldgarden M."/>
            <person name="Gevers D."/>
            <person name="Saerens B."/>
            <person name="Vaneechoutte M."/>
            <person name="Walker B."/>
            <person name="Young S."/>
            <person name="Zeng Q."/>
            <person name="Gargeya S."/>
            <person name="Fitzgerald M."/>
            <person name="Haas B."/>
            <person name="Abouelleil A."/>
            <person name="Allen A.W."/>
            <person name="Alvarado L."/>
            <person name="Arachchi H.M."/>
            <person name="Berlin A.M."/>
            <person name="Chapman S.B."/>
            <person name="Gainer-Dewar J."/>
            <person name="Goldberg J."/>
            <person name="Griggs A."/>
            <person name="Gujja S."/>
            <person name="Hansen M."/>
            <person name="Howarth C."/>
            <person name="Imamovic A."/>
            <person name="Ireland A."/>
            <person name="Larimer J."/>
            <person name="McCowan C."/>
            <person name="Murphy C."/>
            <person name="Pearson M."/>
            <person name="Poon T.W."/>
            <person name="Priest M."/>
            <person name="Roberts A."/>
            <person name="Saif S."/>
            <person name="Shea T."/>
            <person name="Sisk P."/>
            <person name="Sykes S."/>
            <person name="Wortman J."/>
            <person name="Nusbaum C."/>
            <person name="Birren B."/>
        </authorList>
    </citation>
    <scope>NUCLEOTIDE SEQUENCE [LARGE SCALE GENOMIC DNA]</scope>
    <source>
        <strain evidence="2 3">ACS-301-V-Sch3b</strain>
    </source>
</reference>
<evidence type="ECO:0000256" key="1">
    <source>
        <dbReference type="SAM" id="Coils"/>
    </source>
</evidence>
<accession>S3XG55</accession>
<evidence type="ECO:0000313" key="3">
    <source>
        <dbReference type="Proteomes" id="UP000014539"/>
    </source>
</evidence>
<dbReference type="Proteomes" id="UP000014539">
    <property type="component" value="Unassembled WGS sequence"/>
</dbReference>
<keyword evidence="3" id="KW-1185">Reference proteome</keyword>
<keyword evidence="1" id="KW-0175">Coiled coil</keyword>
<dbReference type="EMBL" id="AGYD01000003">
    <property type="protein sequence ID" value="EPH09854.1"/>
    <property type="molecule type" value="Genomic_DNA"/>
</dbReference>